<feature type="domain" description="NADH:ubiquinone oxidoreductase 30kDa subunit" evidence="9">
    <location>
        <begin position="76"/>
        <end position="171"/>
    </location>
</feature>
<evidence type="ECO:0000256" key="6">
    <source>
        <dbReference type="ARBA" id="ARBA00023027"/>
    </source>
</evidence>
<organism evidence="10 11">
    <name type="scientific">Acrobeloides nanus</name>
    <dbReference type="NCBI Taxonomy" id="290746"/>
    <lineage>
        <taxon>Eukaryota</taxon>
        <taxon>Metazoa</taxon>
        <taxon>Ecdysozoa</taxon>
        <taxon>Nematoda</taxon>
        <taxon>Chromadorea</taxon>
        <taxon>Rhabditida</taxon>
        <taxon>Tylenchina</taxon>
        <taxon>Cephalobomorpha</taxon>
        <taxon>Cephaloboidea</taxon>
        <taxon>Cephalobidae</taxon>
        <taxon>Acrobeloides</taxon>
    </lineage>
</organism>
<comment type="similarity">
    <text evidence="2">Belongs to the complex I 30 kDa subunit family.</text>
</comment>
<dbReference type="AlphaFoldDB" id="A0A914E9D5"/>
<dbReference type="GO" id="GO:0008137">
    <property type="term" value="F:NADH dehydrogenase (ubiquinone) activity"/>
    <property type="evidence" value="ECO:0007669"/>
    <property type="project" value="UniProtKB-EC"/>
</dbReference>
<dbReference type="SUPFAM" id="SSF143243">
    <property type="entry name" value="Nqo5-like"/>
    <property type="match status" value="2"/>
</dbReference>
<evidence type="ECO:0000256" key="1">
    <source>
        <dbReference type="ARBA" id="ARBA00004173"/>
    </source>
</evidence>
<evidence type="ECO:0000259" key="9">
    <source>
        <dbReference type="Pfam" id="PF00329"/>
    </source>
</evidence>
<accession>A0A914E9D5</accession>
<evidence type="ECO:0000313" key="11">
    <source>
        <dbReference type="WBParaSite" id="ACRNAN_scaffold6585.g6388.t2"/>
    </source>
</evidence>
<keyword evidence="5" id="KW-1278">Translocase</keyword>
<evidence type="ECO:0000256" key="5">
    <source>
        <dbReference type="ARBA" id="ARBA00022967"/>
    </source>
</evidence>
<evidence type="ECO:0000313" key="10">
    <source>
        <dbReference type="Proteomes" id="UP000887540"/>
    </source>
</evidence>
<dbReference type="GO" id="GO:0016020">
    <property type="term" value="C:membrane"/>
    <property type="evidence" value="ECO:0007669"/>
    <property type="project" value="UniProtKB-ARBA"/>
</dbReference>
<keyword evidence="10" id="KW-1185">Reference proteome</keyword>
<dbReference type="InterPro" id="IPR037232">
    <property type="entry name" value="NADH_quin_OxRdtase_su_C/D-like"/>
</dbReference>
<name>A0A914E9D5_9BILA</name>
<evidence type="ECO:0000256" key="8">
    <source>
        <dbReference type="ARBA" id="ARBA00049551"/>
    </source>
</evidence>
<comment type="catalytic activity">
    <reaction evidence="8">
        <text>a ubiquinone + NADH + 5 H(+)(in) = a ubiquinol + NAD(+) + 4 H(+)(out)</text>
        <dbReference type="Rhea" id="RHEA:29091"/>
        <dbReference type="Rhea" id="RHEA-COMP:9565"/>
        <dbReference type="Rhea" id="RHEA-COMP:9566"/>
        <dbReference type="ChEBI" id="CHEBI:15378"/>
        <dbReference type="ChEBI" id="CHEBI:16389"/>
        <dbReference type="ChEBI" id="CHEBI:17976"/>
        <dbReference type="ChEBI" id="CHEBI:57540"/>
        <dbReference type="ChEBI" id="CHEBI:57945"/>
        <dbReference type="EC" id="7.1.1.2"/>
    </reaction>
</comment>
<evidence type="ECO:0000256" key="3">
    <source>
        <dbReference type="ARBA" id="ARBA00020084"/>
    </source>
</evidence>
<evidence type="ECO:0000256" key="7">
    <source>
        <dbReference type="ARBA" id="ARBA00023075"/>
    </source>
</evidence>
<protein>
    <recommendedName>
        <fullName evidence="3">NADH dehydrogenase [ubiquinone] iron-sulfur protein 3, mitochondrial</fullName>
    </recommendedName>
</protein>
<dbReference type="PANTHER" id="PTHR10884">
    <property type="entry name" value="NADH DEHYDROGENASE UBIQUINONE IRON-SULFUR PROTEIN 3"/>
    <property type="match status" value="1"/>
</dbReference>
<keyword evidence="7" id="KW-0830">Ubiquinone</keyword>
<dbReference type="GO" id="GO:0005739">
    <property type="term" value="C:mitochondrion"/>
    <property type="evidence" value="ECO:0007669"/>
    <property type="project" value="UniProtKB-SubCell"/>
</dbReference>
<keyword evidence="4" id="KW-0813">Transport</keyword>
<dbReference type="FunFam" id="3.30.460.80:FF:000002">
    <property type="entry name" value="NADH dehydrogenase iron-sulfur protein 3, mitochondrial"/>
    <property type="match status" value="1"/>
</dbReference>
<dbReference type="Proteomes" id="UP000887540">
    <property type="component" value="Unplaced"/>
</dbReference>
<proteinExistence type="inferred from homology"/>
<dbReference type="Gene3D" id="3.30.460.80">
    <property type="entry name" value="NADH:ubiquinone oxidoreductase, 30kDa subunit"/>
    <property type="match status" value="1"/>
</dbReference>
<dbReference type="WBParaSite" id="ACRNAN_scaffold6585.g6388.t2">
    <property type="protein sequence ID" value="ACRNAN_scaffold6585.g6388.t2"/>
    <property type="gene ID" value="ACRNAN_scaffold6585.g6388"/>
</dbReference>
<keyword evidence="6" id="KW-0520">NAD</keyword>
<reference evidence="11" key="1">
    <citation type="submission" date="2022-11" db="UniProtKB">
        <authorList>
            <consortium name="WormBaseParasite"/>
        </authorList>
    </citation>
    <scope>IDENTIFICATION</scope>
</reference>
<evidence type="ECO:0000256" key="2">
    <source>
        <dbReference type="ARBA" id="ARBA00007569"/>
    </source>
</evidence>
<dbReference type="PANTHER" id="PTHR10884:SF14">
    <property type="entry name" value="NADH DEHYDROGENASE [UBIQUINONE] IRON-SULFUR PROTEIN 3, MITOCHONDRIAL"/>
    <property type="match status" value="1"/>
</dbReference>
<comment type="subcellular location">
    <subcellularLocation>
        <location evidence="1">Mitochondrion</location>
    </subcellularLocation>
</comment>
<dbReference type="InterPro" id="IPR001268">
    <property type="entry name" value="NADH_UbQ_OxRdtase_30kDa_su"/>
</dbReference>
<evidence type="ECO:0000256" key="4">
    <source>
        <dbReference type="ARBA" id="ARBA00022448"/>
    </source>
</evidence>
<dbReference type="Pfam" id="PF00329">
    <property type="entry name" value="Complex1_30kDa"/>
    <property type="match status" value="1"/>
</dbReference>
<sequence length="275" mass="32348">MFRILFNRNATPVIVRRLASSDAQQQTSQVKKPTIYKIDEEKREKLANFGRYAAECLPKFIQQVQFAGGDELELLIHPNGVIPVLSFLKGNHSAQFTNFVFATAVDVPTRKFRFEVVYALLSIRFNARVRVRTYTDEISPLESATPVFSGADWFEREIYDMYGVWFNNHPEIYDMYGVWFNNHPDLRRILTDYGFEGHPFRKDFPLTGYTEIRYDPELRRIVYEPTELAQEFRKFDLDTPWENFTKFRDTTIKSGYQIIHTQSKEGEKPEEKPKA</sequence>